<dbReference type="PANTHER" id="PTHR43685:SF2">
    <property type="entry name" value="GLYCOSYLTRANSFERASE 2-LIKE DOMAIN-CONTAINING PROTEIN"/>
    <property type="match status" value="1"/>
</dbReference>
<keyword evidence="2" id="KW-0808">Transferase</keyword>
<dbReference type="AlphaFoldDB" id="E6SET3"/>
<dbReference type="PANTHER" id="PTHR43685">
    <property type="entry name" value="GLYCOSYLTRANSFERASE"/>
    <property type="match status" value="1"/>
</dbReference>
<proteinExistence type="predicted"/>
<dbReference type="InterPro" id="IPR001173">
    <property type="entry name" value="Glyco_trans_2-like"/>
</dbReference>
<evidence type="ECO:0000313" key="2">
    <source>
        <dbReference type="EMBL" id="ADU47690.1"/>
    </source>
</evidence>
<dbReference type="HOGENOM" id="CLU_025996_0_0_11"/>
<reference evidence="2 3" key="1">
    <citation type="journal article" date="2010" name="Stand. Genomic Sci.">
        <title>Complete genome sequence of Intrasporangium calvum type strain (7 KIP).</title>
        <authorList>
            <person name="Del Rio T.G."/>
            <person name="Chertkov O."/>
            <person name="Yasawong M."/>
            <person name="Lucas S."/>
            <person name="Deshpande S."/>
            <person name="Cheng J.F."/>
            <person name="Detter C."/>
            <person name="Tapia R."/>
            <person name="Han C."/>
            <person name="Goodwin L."/>
            <person name="Pitluck S."/>
            <person name="Liolios K."/>
            <person name="Ivanova N."/>
            <person name="Mavromatis K."/>
            <person name="Pati A."/>
            <person name="Chen A."/>
            <person name="Palaniappan K."/>
            <person name="Land M."/>
            <person name="Hauser L."/>
            <person name="Chang Y.J."/>
            <person name="Jeffries C.D."/>
            <person name="Rohde M."/>
            <person name="Pukall R."/>
            <person name="Sikorski J."/>
            <person name="Goker M."/>
            <person name="Woyke T."/>
            <person name="Bristow J."/>
            <person name="Eisen J.A."/>
            <person name="Markowitz V."/>
            <person name="Hugenholtz P."/>
            <person name="Kyrpides N.C."/>
            <person name="Klenk H.P."/>
            <person name="Lapidus A."/>
        </authorList>
    </citation>
    <scope>NUCLEOTIDE SEQUENCE [LARGE SCALE GENOMIC DNA]</scope>
    <source>
        <strain evidence="3">ATCC 23552 / DSM 43043 / JCM 3097 / NBRC 12989 / 7 KIP</strain>
    </source>
</reference>
<dbReference type="KEGG" id="ica:Intca_1172"/>
<dbReference type="SUPFAM" id="SSF53448">
    <property type="entry name" value="Nucleotide-diphospho-sugar transferases"/>
    <property type="match status" value="1"/>
</dbReference>
<dbReference type="Gene3D" id="3.90.550.10">
    <property type="entry name" value="Spore Coat Polysaccharide Biosynthesis Protein SpsA, Chain A"/>
    <property type="match status" value="1"/>
</dbReference>
<gene>
    <name evidence="2" type="ordered locus">Intca_1172</name>
</gene>
<dbReference type="EMBL" id="CP002343">
    <property type="protein sequence ID" value="ADU47690.1"/>
    <property type="molecule type" value="Genomic_DNA"/>
</dbReference>
<dbReference type="Pfam" id="PF00535">
    <property type="entry name" value="Glycos_transf_2"/>
    <property type="match status" value="1"/>
</dbReference>
<sequence>MVQPTDREGSDPGSLAVSVVVCVRNGAATLASQLEALAGQVDAPGFEVVLVDNGSTDGTVAVFEQWAAAGMGVVADARVVDASEQVGLCFARNRGAAAARAPVLAYCDADDVVGSTWVAAVHAASISGALAVGGRVLVLDAARRPTSQVLLDSLDSLGPDDGAERVFPYFWGCNFAMSAATLAAVGGFDEGLPPYGCDDVEIGIRLAVAGVTLAYEPRMEVFYDPPRGLRRRLTRTYRAGIAEACLWARHPGLYRQRPTAVALLLALPSTPIRAALGSRGGARRRVLAAAEATARDLGLVRGLRRWVAGGRLRPFHGSTVLLPRQGP</sequence>
<dbReference type="CDD" id="cd00761">
    <property type="entry name" value="Glyco_tranf_GTA_type"/>
    <property type="match status" value="1"/>
</dbReference>
<dbReference type="InterPro" id="IPR050834">
    <property type="entry name" value="Glycosyltransf_2"/>
</dbReference>
<dbReference type="Proteomes" id="UP000008914">
    <property type="component" value="Chromosome"/>
</dbReference>
<dbReference type="InterPro" id="IPR029044">
    <property type="entry name" value="Nucleotide-diphossugar_trans"/>
</dbReference>
<dbReference type="STRING" id="710696.Intca_1172"/>
<name>E6SET3_INTC7</name>
<evidence type="ECO:0000313" key="3">
    <source>
        <dbReference type="Proteomes" id="UP000008914"/>
    </source>
</evidence>
<protein>
    <submittedName>
        <fullName evidence="2">Glycosyl transferase family 2</fullName>
    </submittedName>
</protein>
<accession>E6SET3</accession>
<dbReference type="GO" id="GO:0016740">
    <property type="term" value="F:transferase activity"/>
    <property type="evidence" value="ECO:0007669"/>
    <property type="project" value="UniProtKB-KW"/>
</dbReference>
<organism evidence="2 3">
    <name type="scientific">Intrasporangium calvum (strain ATCC 23552 / DSM 43043 / JCM 3097 / NBRC 12989 / NCIMB 10167 / NRRL B-3866 / 7 KIP)</name>
    <dbReference type="NCBI Taxonomy" id="710696"/>
    <lineage>
        <taxon>Bacteria</taxon>
        <taxon>Bacillati</taxon>
        <taxon>Actinomycetota</taxon>
        <taxon>Actinomycetes</taxon>
        <taxon>Micrococcales</taxon>
        <taxon>Intrasporangiaceae</taxon>
        <taxon>Intrasporangium</taxon>
    </lineage>
</organism>
<dbReference type="eggNOG" id="COG1216">
    <property type="taxonomic scope" value="Bacteria"/>
</dbReference>
<feature type="domain" description="Glycosyltransferase 2-like" evidence="1">
    <location>
        <begin position="18"/>
        <end position="127"/>
    </location>
</feature>
<evidence type="ECO:0000259" key="1">
    <source>
        <dbReference type="Pfam" id="PF00535"/>
    </source>
</evidence>
<keyword evidence="3" id="KW-1185">Reference proteome</keyword>